<evidence type="ECO:0000256" key="1">
    <source>
        <dbReference type="SAM" id="MobiDB-lite"/>
    </source>
</evidence>
<evidence type="ECO:0000313" key="3">
    <source>
        <dbReference type="Proteomes" id="UP001311232"/>
    </source>
</evidence>
<dbReference type="AlphaFoldDB" id="A0AAV9QXJ4"/>
<sequence length="116" mass="13231">MDKTSGKAQVENDQIISPNTRRSFSFSSLRVKKRHKSEDESGFDRRRGLRSFSSARETSRKDVDEDAPPEVSRVQELLKKFGSEISTYKVVGDSEKIIHKKHNPGAWGETSQTRYA</sequence>
<feature type="region of interest" description="Disordered" evidence="1">
    <location>
        <begin position="1"/>
        <end position="70"/>
    </location>
</feature>
<dbReference type="EMBL" id="JAHHUM010002630">
    <property type="protein sequence ID" value="KAK5602099.1"/>
    <property type="molecule type" value="Genomic_DNA"/>
</dbReference>
<feature type="compositionally biased region" description="Polar residues" evidence="1">
    <location>
        <begin position="11"/>
        <end position="28"/>
    </location>
</feature>
<dbReference type="Proteomes" id="UP001311232">
    <property type="component" value="Unassembled WGS sequence"/>
</dbReference>
<accession>A0AAV9QXJ4</accession>
<reference evidence="2 3" key="1">
    <citation type="submission" date="2021-06" db="EMBL/GenBank/DDBJ databases">
        <authorList>
            <person name="Palmer J.M."/>
        </authorList>
    </citation>
    <scope>NUCLEOTIDE SEQUENCE [LARGE SCALE GENOMIC DNA]</scope>
    <source>
        <strain evidence="2 3">MEX-2019</strain>
        <tissue evidence="2">Muscle</tissue>
    </source>
</reference>
<gene>
    <name evidence="2" type="ORF">CRENBAI_016736</name>
</gene>
<comment type="caution">
    <text evidence="2">The sequence shown here is derived from an EMBL/GenBank/DDBJ whole genome shotgun (WGS) entry which is preliminary data.</text>
</comment>
<proteinExistence type="predicted"/>
<name>A0AAV9QXJ4_9TELE</name>
<protein>
    <submittedName>
        <fullName evidence="2">Uncharacterized protein</fullName>
    </submittedName>
</protein>
<organism evidence="2 3">
    <name type="scientific">Crenichthys baileyi</name>
    <name type="common">White River springfish</name>
    <dbReference type="NCBI Taxonomy" id="28760"/>
    <lineage>
        <taxon>Eukaryota</taxon>
        <taxon>Metazoa</taxon>
        <taxon>Chordata</taxon>
        <taxon>Craniata</taxon>
        <taxon>Vertebrata</taxon>
        <taxon>Euteleostomi</taxon>
        <taxon>Actinopterygii</taxon>
        <taxon>Neopterygii</taxon>
        <taxon>Teleostei</taxon>
        <taxon>Neoteleostei</taxon>
        <taxon>Acanthomorphata</taxon>
        <taxon>Ovalentaria</taxon>
        <taxon>Atherinomorphae</taxon>
        <taxon>Cyprinodontiformes</taxon>
        <taxon>Goodeidae</taxon>
        <taxon>Crenichthys</taxon>
    </lineage>
</organism>
<feature type="compositionally biased region" description="Basic and acidic residues" evidence="1">
    <location>
        <begin position="36"/>
        <end position="46"/>
    </location>
</feature>
<evidence type="ECO:0000313" key="2">
    <source>
        <dbReference type="EMBL" id="KAK5602099.1"/>
    </source>
</evidence>
<keyword evidence="3" id="KW-1185">Reference proteome</keyword>